<name>A0A7W8QHD1_9ACTN</name>
<evidence type="ECO:0000256" key="11">
    <source>
        <dbReference type="SAM" id="Phobius"/>
    </source>
</evidence>
<comment type="caution">
    <text evidence="13">The sequence shown here is derived from an EMBL/GenBank/DDBJ whole genome shotgun (WGS) entry which is preliminary data.</text>
</comment>
<dbReference type="RefSeq" id="WP_184387996.1">
    <property type="nucleotide sequence ID" value="NZ_BAAAJD010000048.1"/>
</dbReference>
<gene>
    <name evidence="13" type="ORF">HDA36_000333</name>
</gene>
<dbReference type="GO" id="GO:0005886">
    <property type="term" value="C:plasma membrane"/>
    <property type="evidence" value="ECO:0007669"/>
    <property type="project" value="UniProtKB-SubCell"/>
</dbReference>
<evidence type="ECO:0000256" key="1">
    <source>
        <dbReference type="ARBA" id="ARBA00004651"/>
    </source>
</evidence>
<feature type="transmembrane region" description="Helical" evidence="11">
    <location>
        <begin position="275"/>
        <end position="296"/>
    </location>
</feature>
<evidence type="ECO:0000256" key="2">
    <source>
        <dbReference type="ARBA" id="ARBA00008240"/>
    </source>
</evidence>
<dbReference type="SUPFAM" id="SSF103473">
    <property type="entry name" value="MFS general substrate transporter"/>
    <property type="match status" value="1"/>
</dbReference>
<feature type="transmembrane region" description="Helical" evidence="11">
    <location>
        <begin position="240"/>
        <end position="263"/>
    </location>
</feature>
<evidence type="ECO:0000256" key="8">
    <source>
        <dbReference type="ARBA" id="ARBA00023136"/>
    </source>
</evidence>
<sequence>MAAPRMTRQQRRVAMATTVGTTIEWYDFFIYANAVALVFGQLFFSPLEGPLQQLVPFATIGISFLVRPLGAVLMGRLGDRYGRRVVLIVTLVMMGAATTLIGLLPTYAAIGVAAPILLVLLRVVQGFSAGGEWAGAALMAVEHAPADKRGRFGSFPQLGVPAGMLLAAAVSAAVIAPLGEERYLEWGWRIPFLLSIVLLALGHYIRRKVEESPVFAEMEQSAATEHAPLSTLFRRHPVKVLQASLVFMGNNGAGYMLVGGYLLNYGTTKLGLDSSLMLNMIMAGSVAWFASTWYGAVLSDRLGRPRTIGGGYGLLLLWLFPMFLLIGTGEAVLVLLALVVFGLLLGLSYGALSAMYAEHFPASIRLSGASISYALGAILGGAFVPTISVWLEARFDSVLSVAAYLAVLVAVSGAVALTFADRRGADLSHRGDEDAPAPAGHR</sequence>
<dbReference type="AlphaFoldDB" id="A0A7W8QHD1"/>
<dbReference type="InterPro" id="IPR020846">
    <property type="entry name" value="MFS_dom"/>
</dbReference>
<proteinExistence type="inferred from homology"/>
<keyword evidence="7 11" id="KW-1133">Transmembrane helix</keyword>
<keyword evidence="5 11" id="KW-0812">Transmembrane</keyword>
<feature type="domain" description="Major facilitator superfamily (MFS) profile" evidence="12">
    <location>
        <begin position="13"/>
        <end position="424"/>
    </location>
</feature>
<keyword evidence="14" id="KW-1185">Reference proteome</keyword>
<keyword evidence="3" id="KW-0813">Transport</keyword>
<evidence type="ECO:0000256" key="10">
    <source>
        <dbReference type="ARBA" id="ARBA00039918"/>
    </source>
</evidence>
<dbReference type="PANTHER" id="PTHR43045">
    <property type="entry name" value="SHIKIMATE TRANSPORTER"/>
    <property type="match status" value="1"/>
</dbReference>
<dbReference type="CDD" id="cd17369">
    <property type="entry name" value="MFS_ShiA_like"/>
    <property type="match status" value="1"/>
</dbReference>
<organism evidence="13 14">
    <name type="scientific">Nocardiopsis composta</name>
    <dbReference type="NCBI Taxonomy" id="157465"/>
    <lineage>
        <taxon>Bacteria</taxon>
        <taxon>Bacillati</taxon>
        <taxon>Actinomycetota</taxon>
        <taxon>Actinomycetes</taxon>
        <taxon>Streptosporangiales</taxon>
        <taxon>Nocardiopsidaceae</taxon>
        <taxon>Nocardiopsis</taxon>
    </lineage>
</organism>
<dbReference type="PROSITE" id="PS50850">
    <property type="entry name" value="MFS"/>
    <property type="match status" value="1"/>
</dbReference>
<dbReference type="FunFam" id="1.20.1250.20:FF:000001">
    <property type="entry name" value="Dicarboxylate MFS transporter"/>
    <property type="match status" value="1"/>
</dbReference>
<feature type="transmembrane region" description="Helical" evidence="11">
    <location>
        <begin position="373"/>
        <end position="391"/>
    </location>
</feature>
<feature type="transmembrane region" description="Helical" evidence="11">
    <location>
        <begin position="308"/>
        <end position="326"/>
    </location>
</feature>
<evidence type="ECO:0000256" key="7">
    <source>
        <dbReference type="ARBA" id="ARBA00022989"/>
    </source>
</evidence>
<keyword evidence="6" id="KW-0769">Symport</keyword>
<feature type="transmembrane region" description="Helical" evidence="11">
    <location>
        <begin position="53"/>
        <end position="73"/>
    </location>
</feature>
<dbReference type="EMBL" id="JACHDB010000001">
    <property type="protein sequence ID" value="MBB5430249.1"/>
    <property type="molecule type" value="Genomic_DNA"/>
</dbReference>
<accession>A0A7W8QHD1</accession>
<keyword evidence="4" id="KW-1003">Cell membrane</keyword>
<evidence type="ECO:0000256" key="6">
    <source>
        <dbReference type="ARBA" id="ARBA00022847"/>
    </source>
</evidence>
<feature type="transmembrane region" description="Helical" evidence="11">
    <location>
        <begin position="332"/>
        <end position="352"/>
    </location>
</feature>
<dbReference type="InterPro" id="IPR036259">
    <property type="entry name" value="MFS_trans_sf"/>
</dbReference>
<reference evidence="13 14" key="1">
    <citation type="submission" date="2020-08" db="EMBL/GenBank/DDBJ databases">
        <title>Sequencing the genomes of 1000 actinobacteria strains.</title>
        <authorList>
            <person name="Klenk H.-P."/>
        </authorList>
    </citation>
    <scope>NUCLEOTIDE SEQUENCE [LARGE SCALE GENOMIC DNA]</scope>
    <source>
        <strain evidence="13 14">DSM 44551</strain>
    </source>
</reference>
<protein>
    <recommendedName>
        <fullName evidence="10">Putative proline/betaine transporter</fullName>
    </recommendedName>
</protein>
<evidence type="ECO:0000313" key="14">
    <source>
        <dbReference type="Proteomes" id="UP000572635"/>
    </source>
</evidence>
<evidence type="ECO:0000256" key="9">
    <source>
        <dbReference type="ARBA" id="ARBA00037295"/>
    </source>
</evidence>
<keyword evidence="8 11" id="KW-0472">Membrane</keyword>
<dbReference type="InterPro" id="IPR011701">
    <property type="entry name" value="MFS"/>
</dbReference>
<feature type="transmembrane region" description="Helical" evidence="11">
    <location>
        <begin position="28"/>
        <end position="47"/>
    </location>
</feature>
<evidence type="ECO:0000313" key="13">
    <source>
        <dbReference type="EMBL" id="MBB5430249.1"/>
    </source>
</evidence>
<dbReference type="Gene3D" id="1.20.1250.20">
    <property type="entry name" value="MFS general substrate transporter like domains"/>
    <property type="match status" value="1"/>
</dbReference>
<feature type="transmembrane region" description="Helical" evidence="11">
    <location>
        <begin position="85"/>
        <end position="101"/>
    </location>
</feature>
<comment type="function">
    <text evidence="9">May be a proton symporter involved in the uptake of osmolytes such as proline and glycine betaine.</text>
</comment>
<evidence type="ECO:0000256" key="3">
    <source>
        <dbReference type="ARBA" id="ARBA00022448"/>
    </source>
</evidence>
<comment type="subcellular location">
    <subcellularLocation>
        <location evidence="1">Cell membrane</location>
        <topology evidence="1">Multi-pass membrane protein</topology>
    </subcellularLocation>
</comment>
<evidence type="ECO:0000256" key="4">
    <source>
        <dbReference type="ARBA" id="ARBA00022475"/>
    </source>
</evidence>
<feature type="transmembrane region" description="Helical" evidence="11">
    <location>
        <begin position="397"/>
        <end position="420"/>
    </location>
</feature>
<evidence type="ECO:0000259" key="12">
    <source>
        <dbReference type="PROSITE" id="PS50850"/>
    </source>
</evidence>
<dbReference type="Pfam" id="PF07690">
    <property type="entry name" value="MFS_1"/>
    <property type="match status" value="1"/>
</dbReference>
<dbReference type="GO" id="GO:0015293">
    <property type="term" value="F:symporter activity"/>
    <property type="evidence" value="ECO:0007669"/>
    <property type="project" value="UniProtKB-KW"/>
</dbReference>
<dbReference type="PANTHER" id="PTHR43045:SF1">
    <property type="entry name" value="SHIKIMATE TRANSPORTER"/>
    <property type="match status" value="1"/>
</dbReference>
<dbReference type="Proteomes" id="UP000572635">
    <property type="component" value="Unassembled WGS sequence"/>
</dbReference>
<feature type="transmembrane region" description="Helical" evidence="11">
    <location>
        <begin position="158"/>
        <end position="176"/>
    </location>
</feature>
<evidence type="ECO:0000256" key="5">
    <source>
        <dbReference type="ARBA" id="ARBA00022692"/>
    </source>
</evidence>
<feature type="transmembrane region" description="Helical" evidence="11">
    <location>
        <begin position="188"/>
        <end position="205"/>
    </location>
</feature>
<comment type="similarity">
    <text evidence="2">Belongs to the major facilitator superfamily. Metabolite:H+ Symporter (MHS) family (TC 2.A.1.6) family.</text>
</comment>